<dbReference type="Proteomes" id="UP001302249">
    <property type="component" value="Chromosome"/>
</dbReference>
<evidence type="ECO:0000259" key="2">
    <source>
        <dbReference type="Pfam" id="PF13763"/>
    </source>
</evidence>
<feature type="compositionally biased region" description="Basic and acidic residues" evidence="1">
    <location>
        <begin position="136"/>
        <end position="157"/>
    </location>
</feature>
<dbReference type="Pfam" id="PF13763">
    <property type="entry name" value="DUF4167"/>
    <property type="match status" value="1"/>
</dbReference>
<gene>
    <name evidence="3" type="ORF">RPR59_03255</name>
</gene>
<keyword evidence="4" id="KW-1185">Reference proteome</keyword>
<accession>A0ABZ0BBS6</accession>
<evidence type="ECO:0000313" key="3">
    <source>
        <dbReference type="EMBL" id="WNO54293.1"/>
    </source>
</evidence>
<evidence type="ECO:0000313" key="4">
    <source>
        <dbReference type="Proteomes" id="UP001302249"/>
    </source>
</evidence>
<reference evidence="3 4" key="1">
    <citation type="submission" date="2023-09" db="EMBL/GenBank/DDBJ databases">
        <authorList>
            <person name="Rey-Velasco X."/>
        </authorList>
    </citation>
    <scope>NUCLEOTIDE SEQUENCE [LARGE SCALE GENOMIC DNA]</scope>
    <source>
        <strain evidence="3 4">W311</strain>
    </source>
</reference>
<feature type="region of interest" description="Disordered" evidence="1">
    <location>
        <begin position="18"/>
        <end position="70"/>
    </location>
</feature>
<dbReference type="InterPro" id="IPR025430">
    <property type="entry name" value="DUF4167"/>
</dbReference>
<feature type="compositionally biased region" description="Basic and acidic residues" evidence="1">
    <location>
        <begin position="119"/>
        <end position="128"/>
    </location>
</feature>
<protein>
    <submittedName>
        <fullName evidence="3">DUF4167 domain-containing protein</fullName>
    </submittedName>
</protein>
<feature type="region of interest" description="Disordered" evidence="1">
    <location>
        <begin position="119"/>
        <end position="254"/>
    </location>
</feature>
<organism evidence="3 4">
    <name type="scientific">Stakelama saccharophila</name>
    <dbReference type="NCBI Taxonomy" id="3075605"/>
    <lineage>
        <taxon>Bacteria</taxon>
        <taxon>Pseudomonadati</taxon>
        <taxon>Pseudomonadota</taxon>
        <taxon>Alphaproteobacteria</taxon>
        <taxon>Sphingomonadales</taxon>
        <taxon>Sphingomonadaceae</taxon>
        <taxon>Stakelama</taxon>
    </lineage>
</organism>
<dbReference type="EMBL" id="CP135076">
    <property type="protein sequence ID" value="WNO54293.1"/>
    <property type="molecule type" value="Genomic_DNA"/>
</dbReference>
<dbReference type="RefSeq" id="WP_313916623.1">
    <property type="nucleotide sequence ID" value="NZ_CP135076.1"/>
</dbReference>
<sequence length="254" mass="28239">MARGVVGNADALADVARIRDRNGSTDSFEQQDIETLMTNRQAGRRRGRGGQRSQGGGSRPDSNNRIDSRHRGNAAQLLEKYKNLARDAQMQDDRVSTEMYLQYADHYFRVLNDTRLRAEESNRRQRDDNDAEQDDGDRQDQARGSARGEDGDRERRSGRSGRKGANGAERADESGQDASDTEKADATSESVEEKPRRRGRPRKNEVNAEPAAANDGEGLGADRLPPSLSDAEEKPKPRRRRRSSGEEEAQSSLG</sequence>
<feature type="domain" description="DUF4167" evidence="2">
    <location>
        <begin position="44"/>
        <end position="115"/>
    </location>
</feature>
<feature type="compositionally biased region" description="Basic and acidic residues" evidence="1">
    <location>
        <begin position="180"/>
        <end position="195"/>
    </location>
</feature>
<name>A0ABZ0BBS6_9SPHN</name>
<evidence type="ECO:0000256" key="1">
    <source>
        <dbReference type="SAM" id="MobiDB-lite"/>
    </source>
</evidence>
<proteinExistence type="predicted"/>